<feature type="region of interest" description="Disordered" evidence="1">
    <location>
        <begin position="107"/>
        <end position="148"/>
    </location>
</feature>
<evidence type="ECO:0000313" key="3">
    <source>
        <dbReference type="WBParaSite" id="TREG1_105610.1"/>
    </source>
</evidence>
<protein>
    <submittedName>
        <fullName evidence="3 4">Uncharacterized protein</fullName>
    </submittedName>
</protein>
<dbReference type="AlphaFoldDB" id="A0AA85IU80"/>
<evidence type="ECO:0000313" key="2">
    <source>
        <dbReference type="Proteomes" id="UP000050795"/>
    </source>
</evidence>
<dbReference type="WBParaSite" id="TREG1_105610.2">
    <property type="protein sequence ID" value="TREG1_105610.2"/>
    <property type="gene ID" value="TREG1_105610"/>
</dbReference>
<feature type="compositionally biased region" description="Basic and acidic residues" evidence="1">
    <location>
        <begin position="108"/>
        <end position="125"/>
    </location>
</feature>
<evidence type="ECO:0000313" key="4">
    <source>
        <dbReference type="WBParaSite" id="TREG1_105610.2"/>
    </source>
</evidence>
<feature type="region of interest" description="Disordered" evidence="1">
    <location>
        <begin position="628"/>
        <end position="653"/>
    </location>
</feature>
<feature type="compositionally biased region" description="Polar residues" evidence="1">
    <location>
        <begin position="224"/>
        <end position="243"/>
    </location>
</feature>
<feature type="region of interest" description="Disordered" evidence="1">
    <location>
        <begin position="221"/>
        <end position="252"/>
    </location>
</feature>
<name>A0AA85IU80_TRIRE</name>
<dbReference type="WBParaSite" id="TREG1_105610.1">
    <property type="protein sequence ID" value="TREG1_105610.1"/>
    <property type="gene ID" value="TREG1_105610"/>
</dbReference>
<reference evidence="2" key="1">
    <citation type="submission" date="2022-06" db="EMBL/GenBank/DDBJ databases">
        <authorList>
            <person name="Berger JAMES D."/>
            <person name="Berger JAMES D."/>
        </authorList>
    </citation>
    <scope>NUCLEOTIDE SEQUENCE [LARGE SCALE GENOMIC DNA]</scope>
</reference>
<feature type="compositionally biased region" description="Basic and acidic residues" evidence="1">
    <location>
        <begin position="432"/>
        <end position="441"/>
    </location>
</feature>
<accession>A0AA85IU80</accession>
<dbReference type="Proteomes" id="UP000050795">
    <property type="component" value="Unassembled WGS sequence"/>
</dbReference>
<feature type="compositionally biased region" description="Basic and acidic residues" evidence="1">
    <location>
        <begin position="135"/>
        <end position="148"/>
    </location>
</feature>
<keyword evidence="2" id="KW-1185">Reference proteome</keyword>
<sequence length="653" mass="74234">MKGSTGFQYIDRDRLLLAVHIAKRDVKCLSSNDYEDNASIYDAAQNYNVKPISLSVDDQFDQSLTKVNRNLRRKCKPILSTPRISALKDDSPRIICNSTADTIQQRTCENKMPARSDSPPIRDTDSWTPSRRRALHEPTERQLRNSQESRIRQLQAKMSQYSAALEELQQNYLLDKASPRESIKHSEIVKKPPVKRSINRPKSSSVSGSIIRTKPVILRPRSVHASSNTKYPSKLQRSTSFNGRKSKDDHYSVSSNLISSDVDNHYDSKIHSLWKEAVDSLNLNRSDVVILQPDKSDTFREENLQRPVYTSVNNHHSRISSSQPDINTKESYSTHDNVLCSAMRELLLQIDEAEIEENEIRRRWANKLTPISNGLHSLTNYNPPPPVKFQSTCTNHKLDTCSSLHGDFHSHLKYKPFTCPNPSNESIQSSFSKKDAPDSKMESLSIPEDNKSSALSHFPPLILPVKLHRHLLQTKTKRDSQIKNMWFYLGPSTTFNNLPDTPVARVCEDLTKDLIQEAIDELYQTIDHTASELVDELIKAELLPEAPDTSISFDNRCEDDPQCLSTPALFRQPDLIVHEFDAPLLSKNCAEENQNTSNTTSIILEHDSNLSGEQSIDDELSTCQNIRNASEVDEEEEEVSEKYTSEFEQDTIS</sequence>
<reference evidence="3 4" key="2">
    <citation type="submission" date="2023-11" db="UniProtKB">
        <authorList>
            <consortium name="WormBaseParasite"/>
        </authorList>
    </citation>
    <scope>IDENTIFICATION</scope>
</reference>
<feature type="region of interest" description="Disordered" evidence="1">
    <location>
        <begin position="425"/>
        <end position="452"/>
    </location>
</feature>
<organism evidence="2 4">
    <name type="scientific">Trichobilharzia regenti</name>
    <name type="common">Nasal bird schistosome</name>
    <dbReference type="NCBI Taxonomy" id="157069"/>
    <lineage>
        <taxon>Eukaryota</taxon>
        <taxon>Metazoa</taxon>
        <taxon>Spiralia</taxon>
        <taxon>Lophotrochozoa</taxon>
        <taxon>Platyhelminthes</taxon>
        <taxon>Trematoda</taxon>
        <taxon>Digenea</taxon>
        <taxon>Strigeidida</taxon>
        <taxon>Schistosomatoidea</taxon>
        <taxon>Schistosomatidae</taxon>
        <taxon>Trichobilharzia</taxon>
    </lineage>
</organism>
<evidence type="ECO:0000256" key="1">
    <source>
        <dbReference type="SAM" id="MobiDB-lite"/>
    </source>
</evidence>
<proteinExistence type="predicted"/>